<dbReference type="Proteomes" id="UP000253319">
    <property type="component" value="Unassembled WGS sequence"/>
</dbReference>
<evidence type="ECO:0000313" key="1">
    <source>
        <dbReference type="EMBL" id="RBA28934.1"/>
    </source>
</evidence>
<evidence type="ECO:0000313" key="2">
    <source>
        <dbReference type="Proteomes" id="UP000253319"/>
    </source>
</evidence>
<dbReference type="AlphaFoldDB" id="A0A365P358"/>
<accession>A0A365P358</accession>
<proteinExistence type="predicted"/>
<comment type="caution">
    <text evidence="1">The sequence shown here is derived from an EMBL/GenBank/DDBJ whole genome shotgun (WGS) entry which is preliminary data.</text>
</comment>
<organism evidence="1 2">
    <name type="scientific">Flavobacterium tibetense</name>
    <dbReference type="NCBI Taxonomy" id="2233533"/>
    <lineage>
        <taxon>Bacteria</taxon>
        <taxon>Pseudomonadati</taxon>
        <taxon>Bacteroidota</taxon>
        <taxon>Flavobacteriia</taxon>
        <taxon>Flavobacteriales</taxon>
        <taxon>Flavobacteriaceae</taxon>
        <taxon>Flavobacterium</taxon>
    </lineage>
</organism>
<protein>
    <submittedName>
        <fullName evidence="1">Uncharacterized protein</fullName>
    </submittedName>
</protein>
<keyword evidence="2" id="KW-1185">Reference proteome</keyword>
<gene>
    <name evidence="1" type="ORF">DPN68_03995</name>
</gene>
<name>A0A365P358_9FLAO</name>
<dbReference type="RefSeq" id="WP_113988364.1">
    <property type="nucleotide sequence ID" value="NZ_QLST01000004.1"/>
</dbReference>
<dbReference type="EMBL" id="QLST01000004">
    <property type="protein sequence ID" value="RBA28934.1"/>
    <property type="molecule type" value="Genomic_DNA"/>
</dbReference>
<sequence>MIFSAVALVAFSFAGMANEIEDKKLIDETVLTDCDQCNQWADGQVVGPDPTNSQWMDFVDYCYDQSNCDNPRFRDTVKKKKLSIE</sequence>
<reference evidence="1 2" key="1">
    <citation type="submission" date="2018-06" db="EMBL/GenBank/DDBJ databases">
        <title>Flavobacterium tibetense sp. nov., isolated from a wetland YonghuCo on Tibetan Plateau.</title>
        <authorList>
            <person name="Xing P."/>
            <person name="Phurbu D."/>
            <person name="Lu H."/>
        </authorList>
    </citation>
    <scope>NUCLEOTIDE SEQUENCE [LARGE SCALE GENOMIC DNA]</scope>
    <source>
        <strain evidence="1 2">YH5</strain>
    </source>
</reference>